<accession>A0A4U8YSY9</accession>
<proteinExistence type="predicted"/>
<evidence type="ECO:0000313" key="1">
    <source>
        <dbReference type="EMBL" id="VFQ47031.1"/>
    </source>
</evidence>
<sequence>MADILLTKQSIEIANFEIMDFDWDIVLFCTQKRMA</sequence>
<protein>
    <submittedName>
        <fullName evidence="1">Uncharacterized protein</fullName>
    </submittedName>
</protein>
<keyword evidence="2" id="KW-1185">Reference proteome</keyword>
<dbReference type="EMBL" id="CAADHO010000012">
    <property type="protein sequence ID" value="VFQ47031.1"/>
    <property type="molecule type" value="Genomic_DNA"/>
</dbReference>
<organism evidence="1 2">
    <name type="scientific">Desulfoluna butyratoxydans</name>
    <dbReference type="NCBI Taxonomy" id="231438"/>
    <lineage>
        <taxon>Bacteria</taxon>
        <taxon>Pseudomonadati</taxon>
        <taxon>Thermodesulfobacteriota</taxon>
        <taxon>Desulfobacteria</taxon>
        <taxon>Desulfobacterales</taxon>
        <taxon>Desulfolunaceae</taxon>
        <taxon>Desulfoluna</taxon>
    </lineage>
</organism>
<reference evidence="1 2" key="1">
    <citation type="submission" date="2019-03" db="EMBL/GenBank/DDBJ databases">
        <authorList>
            <person name="Nijsse B."/>
        </authorList>
    </citation>
    <scope>NUCLEOTIDE SEQUENCE [LARGE SCALE GENOMIC DNA]</scope>
    <source>
        <strain evidence="1">Desulfoluna butyratoxydans MSL71</strain>
    </source>
</reference>
<gene>
    <name evidence="1" type="ORF">MSL71_47140</name>
</gene>
<dbReference type="Proteomes" id="UP000507962">
    <property type="component" value="Unassembled WGS sequence"/>
</dbReference>
<evidence type="ECO:0000313" key="2">
    <source>
        <dbReference type="Proteomes" id="UP000507962"/>
    </source>
</evidence>
<dbReference type="AlphaFoldDB" id="A0A4U8YSY9"/>
<name>A0A4U8YSY9_9BACT</name>